<evidence type="ECO:0000256" key="1">
    <source>
        <dbReference type="SAM" id="SignalP"/>
    </source>
</evidence>
<reference evidence="3" key="1">
    <citation type="journal article" date="2017" name="Genome Biol.">
        <title>Comparative genomics reveals high biological diversity and specific adaptations in the industrially and medically important fungal genus Aspergillus.</title>
        <authorList>
            <person name="de Vries R.P."/>
            <person name="Riley R."/>
            <person name="Wiebenga A."/>
            <person name="Aguilar-Osorio G."/>
            <person name="Amillis S."/>
            <person name="Uchima C.A."/>
            <person name="Anderluh G."/>
            <person name="Asadollahi M."/>
            <person name="Askin M."/>
            <person name="Barry K."/>
            <person name="Battaglia E."/>
            <person name="Bayram O."/>
            <person name="Benocci T."/>
            <person name="Braus-Stromeyer S.A."/>
            <person name="Caldana C."/>
            <person name="Canovas D."/>
            <person name="Cerqueira G.C."/>
            <person name="Chen F."/>
            <person name="Chen W."/>
            <person name="Choi C."/>
            <person name="Clum A."/>
            <person name="Dos Santos R.A."/>
            <person name="Damasio A.R."/>
            <person name="Diallinas G."/>
            <person name="Emri T."/>
            <person name="Fekete E."/>
            <person name="Flipphi M."/>
            <person name="Freyberg S."/>
            <person name="Gallo A."/>
            <person name="Gournas C."/>
            <person name="Habgood R."/>
            <person name="Hainaut M."/>
            <person name="Harispe M.L."/>
            <person name="Henrissat B."/>
            <person name="Hilden K.S."/>
            <person name="Hope R."/>
            <person name="Hossain A."/>
            <person name="Karabika E."/>
            <person name="Karaffa L."/>
            <person name="Karanyi Z."/>
            <person name="Krasevec N."/>
            <person name="Kuo A."/>
            <person name="Kusch H."/>
            <person name="LaButti K."/>
            <person name="Lagendijk E.L."/>
            <person name="Lapidus A."/>
            <person name="Levasseur A."/>
            <person name="Lindquist E."/>
            <person name="Lipzen A."/>
            <person name="Logrieco A.F."/>
            <person name="MacCabe A."/>
            <person name="Maekelae M.R."/>
            <person name="Malavazi I."/>
            <person name="Melin P."/>
            <person name="Meyer V."/>
            <person name="Mielnichuk N."/>
            <person name="Miskei M."/>
            <person name="Molnar A.P."/>
            <person name="Mule G."/>
            <person name="Ngan C.Y."/>
            <person name="Orejas M."/>
            <person name="Orosz E."/>
            <person name="Ouedraogo J.P."/>
            <person name="Overkamp K.M."/>
            <person name="Park H.-S."/>
            <person name="Perrone G."/>
            <person name="Piumi F."/>
            <person name="Punt P.J."/>
            <person name="Ram A.F."/>
            <person name="Ramon A."/>
            <person name="Rauscher S."/>
            <person name="Record E."/>
            <person name="Riano-Pachon D.M."/>
            <person name="Robert V."/>
            <person name="Roehrig J."/>
            <person name="Ruller R."/>
            <person name="Salamov A."/>
            <person name="Salih N.S."/>
            <person name="Samson R.A."/>
            <person name="Sandor E."/>
            <person name="Sanguinetti M."/>
            <person name="Schuetze T."/>
            <person name="Sepcic K."/>
            <person name="Shelest E."/>
            <person name="Sherlock G."/>
            <person name="Sophianopoulou V."/>
            <person name="Squina F.M."/>
            <person name="Sun H."/>
            <person name="Susca A."/>
            <person name="Todd R.B."/>
            <person name="Tsang A."/>
            <person name="Unkles S.E."/>
            <person name="van de Wiele N."/>
            <person name="van Rossen-Uffink D."/>
            <person name="Oliveira J.V."/>
            <person name="Vesth T.C."/>
            <person name="Visser J."/>
            <person name="Yu J.-H."/>
            <person name="Zhou M."/>
            <person name="Andersen M.R."/>
            <person name="Archer D.B."/>
            <person name="Baker S.E."/>
            <person name="Benoit I."/>
            <person name="Brakhage A.A."/>
            <person name="Braus G.H."/>
            <person name="Fischer R."/>
            <person name="Frisvad J.C."/>
            <person name="Goldman G.H."/>
            <person name="Houbraken J."/>
            <person name="Oakley B."/>
            <person name="Pocsi I."/>
            <person name="Scazzocchio C."/>
            <person name="Seiboth B."/>
            <person name="vanKuyk P.A."/>
            <person name="Wortman J."/>
            <person name="Dyer P.S."/>
            <person name="Grigoriev I.V."/>
        </authorList>
    </citation>
    <scope>NUCLEOTIDE SEQUENCE [LARGE SCALE GENOMIC DNA]</scope>
    <source>
        <strain evidence="3">CBS 506.65</strain>
    </source>
</reference>
<sequence>MKSIAFLLLAVPLSLADNCRPNIQYCGYNLLKRGNYYAQINDALRDANQPTDETHVDQGLFWCTGGANGEITFISFCQSGCHDGGTGRSDWCN</sequence>
<dbReference type="Proteomes" id="UP000184188">
    <property type="component" value="Unassembled WGS sequence"/>
</dbReference>
<organism evidence="2 3">
    <name type="scientific">Penicilliopsis zonata CBS 506.65</name>
    <dbReference type="NCBI Taxonomy" id="1073090"/>
    <lineage>
        <taxon>Eukaryota</taxon>
        <taxon>Fungi</taxon>
        <taxon>Dikarya</taxon>
        <taxon>Ascomycota</taxon>
        <taxon>Pezizomycotina</taxon>
        <taxon>Eurotiomycetes</taxon>
        <taxon>Eurotiomycetidae</taxon>
        <taxon>Eurotiales</taxon>
        <taxon>Aspergillaceae</taxon>
        <taxon>Penicilliopsis</taxon>
    </lineage>
</organism>
<dbReference type="EMBL" id="KV878336">
    <property type="protein sequence ID" value="OJJ50701.1"/>
    <property type="molecule type" value="Genomic_DNA"/>
</dbReference>
<dbReference type="VEuPathDB" id="FungiDB:ASPZODRAFT_55828"/>
<proteinExistence type="predicted"/>
<feature type="chain" id="PRO_5012634778" description="Killer toxin Kp4 domain-containing protein" evidence="1">
    <location>
        <begin position="17"/>
        <end position="93"/>
    </location>
</feature>
<gene>
    <name evidence="2" type="ORF">ASPZODRAFT_55828</name>
</gene>
<accession>A0A1L9SU98</accession>
<name>A0A1L9SU98_9EURO</name>
<protein>
    <recommendedName>
        <fullName evidence="4">Killer toxin Kp4 domain-containing protein</fullName>
    </recommendedName>
</protein>
<dbReference type="OrthoDB" id="4186099at2759"/>
<dbReference type="AlphaFoldDB" id="A0A1L9SU98"/>
<dbReference type="RefSeq" id="XP_022585211.1">
    <property type="nucleotide sequence ID" value="XM_022728567.1"/>
</dbReference>
<feature type="signal peptide" evidence="1">
    <location>
        <begin position="1"/>
        <end position="16"/>
    </location>
</feature>
<dbReference type="STRING" id="1073090.A0A1L9SU98"/>
<evidence type="ECO:0008006" key="4">
    <source>
        <dbReference type="Google" id="ProtNLM"/>
    </source>
</evidence>
<evidence type="ECO:0000313" key="2">
    <source>
        <dbReference type="EMBL" id="OJJ50701.1"/>
    </source>
</evidence>
<evidence type="ECO:0000313" key="3">
    <source>
        <dbReference type="Proteomes" id="UP000184188"/>
    </source>
</evidence>
<keyword evidence="1" id="KW-0732">Signal</keyword>
<dbReference type="GeneID" id="34615031"/>
<keyword evidence="3" id="KW-1185">Reference proteome</keyword>